<accession>A0AAV5GND0</accession>
<evidence type="ECO:0000256" key="2">
    <source>
        <dbReference type="ARBA" id="ARBA00004496"/>
    </source>
</evidence>
<feature type="region of interest" description="Disordered" evidence="12">
    <location>
        <begin position="669"/>
        <end position="703"/>
    </location>
</feature>
<dbReference type="PANTHER" id="PTHR13108">
    <property type="entry name" value="CONDENSIN COMPLEX SUBUNIT 2"/>
    <property type="match status" value="1"/>
</dbReference>
<comment type="caution">
    <text evidence="13">The sequence shown here is derived from an EMBL/GenBank/DDBJ whole genome shotgun (WGS) entry which is preliminary data.</text>
</comment>
<dbReference type="GO" id="GO:0051301">
    <property type="term" value="P:cell division"/>
    <property type="evidence" value="ECO:0007669"/>
    <property type="project" value="UniProtKB-KW"/>
</dbReference>
<reference evidence="13 14" key="1">
    <citation type="submission" date="2021-12" db="EMBL/GenBank/DDBJ databases">
        <title>High titer production of polyol ester of fatty acids by Rhodotorula paludigena BS15 towards product separation-free biomass refinery.</title>
        <authorList>
            <person name="Mano J."/>
            <person name="Ono H."/>
            <person name="Tanaka T."/>
            <person name="Naito K."/>
            <person name="Sushida H."/>
            <person name="Ike M."/>
            <person name="Tokuyasu K."/>
            <person name="Kitaoka M."/>
        </authorList>
    </citation>
    <scope>NUCLEOTIDE SEQUENCE [LARGE SCALE GENOMIC DNA]</scope>
    <source>
        <strain evidence="13 14">BS15</strain>
    </source>
</reference>
<dbReference type="EMBL" id="BQKY01000016">
    <property type="protein sequence ID" value="GJN94096.1"/>
    <property type="molecule type" value="Genomic_DNA"/>
</dbReference>
<dbReference type="GO" id="GO:0005737">
    <property type="term" value="C:cytoplasm"/>
    <property type="evidence" value="ECO:0007669"/>
    <property type="project" value="UniProtKB-SubCell"/>
</dbReference>
<feature type="region of interest" description="Disordered" evidence="12">
    <location>
        <begin position="474"/>
        <end position="496"/>
    </location>
</feature>
<feature type="compositionally biased region" description="Acidic residues" evidence="12">
    <location>
        <begin position="127"/>
        <end position="137"/>
    </location>
</feature>
<feature type="compositionally biased region" description="Acidic residues" evidence="12">
    <location>
        <begin position="596"/>
        <end position="610"/>
    </location>
</feature>
<evidence type="ECO:0000256" key="7">
    <source>
        <dbReference type="ARBA" id="ARBA00022618"/>
    </source>
</evidence>
<evidence type="ECO:0000313" key="14">
    <source>
        <dbReference type="Proteomes" id="UP001342314"/>
    </source>
</evidence>
<keyword evidence="10 11" id="KW-0131">Cell cycle</keyword>
<organism evidence="13 14">
    <name type="scientific">Rhodotorula paludigena</name>
    <dbReference type="NCBI Taxonomy" id="86838"/>
    <lineage>
        <taxon>Eukaryota</taxon>
        <taxon>Fungi</taxon>
        <taxon>Dikarya</taxon>
        <taxon>Basidiomycota</taxon>
        <taxon>Pucciniomycotina</taxon>
        <taxon>Microbotryomycetes</taxon>
        <taxon>Sporidiobolales</taxon>
        <taxon>Sporidiobolaceae</taxon>
        <taxon>Rhodotorula</taxon>
    </lineage>
</organism>
<dbReference type="GO" id="GO:0007076">
    <property type="term" value="P:mitotic chromosome condensation"/>
    <property type="evidence" value="ECO:0007669"/>
    <property type="project" value="InterPro"/>
</dbReference>
<evidence type="ECO:0000256" key="3">
    <source>
        <dbReference type="ARBA" id="ARBA00009471"/>
    </source>
</evidence>
<evidence type="ECO:0000256" key="5">
    <source>
        <dbReference type="ARBA" id="ARBA00022454"/>
    </source>
</evidence>
<dbReference type="Proteomes" id="UP001342314">
    <property type="component" value="Unassembled WGS sequence"/>
</dbReference>
<dbReference type="PIRSF" id="PIRSF017126">
    <property type="entry name" value="Condensin_H"/>
    <property type="match status" value="1"/>
</dbReference>
<dbReference type="GO" id="GO:0000796">
    <property type="term" value="C:condensin complex"/>
    <property type="evidence" value="ECO:0007669"/>
    <property type="project" value="InterPro"/>
</dbReference>
<evidence type="ECO:0000256" key="8">
    <source>
        <dbReference type="ARBA" id="ARBA00022776"/>
    </source>
</evidence>
<comment type="subcellular location">
    <subcellularLocation>
        <location evidence="1">Chromosome</location>
    </subcellularLocation>
    <subcellularLocation>
        <location evidence="2">Cytoplasm</location>
    </subcellularLocation>
</comment>
<keyword evidence="7 11" id="KW-0132">Cell division</keyword>
<sequence length="781" mass="84672">MAVLAAANRLRDVSNTPGRNVSGVLGAAPLVVESQRYEEWMKIATDNARPLSSFKITSTNTWNLALIDYFHDMSLLRNGDDNSINFQKASCTLDGCVKIWTSRVDSVATETGKLLSGLGEDARADADGEDDDEDGEANEERQEKRARKRAARQAATLADDFSKLRVKQFDLEFTVDPLFKKTSADFDEGGAGGILMNHLGCDGTMKVVFDAGDAKLDCEDEEDEDEEEKARKRQQEEEDNVEIDISKLRARCLPHGLEPLATMSLCPSLSAFRFSADAHLDLGLLNLGNDDDDDVPSFAQRHAHAAGADHPMGEACDDFGGFDDDHLGRDFGGGGFDDDDGGAGGEVDFFADQFSGGDAPAFGGPGAGAGGGAGFGAVEAFDPRRQHDDRDLVMSMDGAVGDDGMFEFFDAKLGKNWAGPEHWKMRRGIAGAKKDDAAPAKREKKEKVAFSLDFTQDPPTSIKELFAAANPKSSITASAKTRARKSTGAGTADDDFTLPNDFHFNSQNLLRLFLKPKTTLKMRRRNVQLNNDGGEADVQFWAQAGQAGQVGESGMGMSDGDFGGMDPAEHDAFQDFGGGGDDDFPPPFDTQWLAGGDDDDTPVFDDDDPDSAANKELDDLAAATQGQLRRVRPETVNYAKRAKRVDVKKLKDSIWRELEEVVIPVKSFPASHNYDPADEPTAAASPSATPTRPSKPSQQRKKEALVPVVSGLRKMYPKDKMDEISTSYMFICLLHLANEKGLRIQTPKPVLDADEGDDDDGLAMRKLVGGLESLRVLKEVA</sequence>
<feature type="compositionally biased region" description="Acidic residues" evidence="12">
    <location>
        <begin position="218"/>
        <end position="227"/>
    </location>
</feature>
<feature type="region of interest" description="Disordered" evidence="12">
    <location>
        <begin position="547"/>
        <end position="613"/>
    </location>
</feature>
<evidence type="ECO:0000256" key="10">
    <source>
        <dbReference type="ARBA" id="ARBA00023306"/>
    </source>
</evidence>
<feature type="region of interest" description="Disordered" evidence="12">
    <location>
        <begin position="118"/>
        <end position="150"/>
    </location>
</feature>
<evidence type="ECO:0000256" key="12">
    <source>
        <dbReference type="SAM" id="MobiDB-lite"/>
    </source>
</evidence>
<evidence type="ECO:0000256" key="1">
    <source>
        <dbReference type="ARBA" id="ARBA00004286"/>
    </source>
</evidence>
<feature type="region of interest" description="Disordered" evidence="12">
    <location>
        <begin position="217"/>
        <end position="240"/>
    </location>
</feature>
<feature type="compositionally biased region" description="Low complexity" evidence="12">
    <location>
        <begin position="555"/>
        <end position="566"/>
    </location>
</feature>
<name>A0AAV5GND0_9BASI</name>
<proteinExistence type="inferred from homology"/>
<feature type="compositionally biased region" description="Low complexity" evidence="12">
    <location>
        <begin position="680"/>
        <end position="697"/>
    </location>
</feature>
<evidence type="ECO:0000256" key="9">
    <source>
        <dbReference type="ARBA" id="ARBA00023067"/>
    </source>
</evidence>
<dbReference type="PANTHER" id="PTHR13108:SF9">
    <property type="entry name" value="CONDENSIN COMPLEX SUBUNIT 2"/>
    <property type="match status" value="1"/>
</dbReference>
<evidence type="ECO:0000256" key="11">
    <source>
        <dbReference type="PIRNR" id="PIRNR017126"/>
    </source>
</evidence>
<comment type="function">
    <text evidence="11">Regulatory subunit of the condensin complex, a complex required for conversion of interphase chromatin into mitotic-like condense chromosomes.</text>
</comment>
<keyword evidence="8 11" id="KW-0498">Mitosis</keyword>
<gene>
    <name evidence="13" type="ORF">Rhopal_007170-T1</name>
</gene>
<evidence type="ECO:0000313" key="13">
    <source>
        <dbReference type="EMBL" id="GJN94096.1"/>
    </source>
</evidence>
<keyword evidence="14" id="KW-1185">Reference proteome</keyword>
<evidence type="ECO:0000256" key="6">
    <source>
        <dbReference type="ARBA" id="ARBA00022490"/>
    </source>
</evidence>
<dbReference type="InterPro" id="IPR022816">
    <property type="entry name" value="Condensin_barren_su2"/>
</dbReference>
<evidence type="ECO:0000256" key="4">
    <source>
        <dbReference type="ARBA" id="ARBA00016065"/>
    </source>
</evidence>
<keyword evidence="9 11" id="KW-0226">DNA condensation</keyword>
<protein>
    <recommendedName>
        <fullName evidence="4 11">Condensin complex subunit 2</fullName>
    </recommendedName>
</protein>
<dbReference type="Pfam" id="PF05786">
    <property type="entry name" value="Cnd2"/>
    <property type="match status" value="1"/>
</dbReference>
<keyword evidence="6" id="KW-0963">Cytoplasm</keyword>
<keyword evidence="5" id="KW-0158">Chromosome</keyword>
<comment type="similarity">
    <text evidence="3 11">Belongs to the CND2 (condensin subunit 2) family.</text>
</comment>
<dbReference type="AlphaFoldDB" id="A0AAV5GND0"/>
<dbReference type="GO" id="GO:0003682">
    <property type="term" value="F:chromatin binding"/>
    <property type="evidence" value="ECO:0007669"/>
    <property type="project" value="TreeGrafter"/>
</dbReference>